<keyword evidence="3" id="KW-1185">Reference proteome</keyword>
<dbReference type="AlphaFoldDB" id="A0A4Q9LAS0"/>
<protein>
    <recommendedName>
        <fullName evidence="4">Leucine-rich repeat-containing protein</fullName>
    </recommendedName>
</protein>
<sequence>MGEEDTYRYMKSSKCMKSNKYERIGGSNCRSVGNIYIMVILFTICGVFSVNVDFIISKNVAYNKYDLDCILCDYMEYLDDEGQYKLCSGYHIGNKECKNEDNEEYKEDGEKNNSKDICSTMNETKDIIYNTPILGNDTIPPVINPNINTNNIKTADFCSAGNDMKKHRSTVTVRIDYDDIKYIKLLYVERIKDMSGSNTIPVYLGDNISYLNLIKFIEMIKYNWLGIKEGIDYLSFYEILKTIKYLKVEEGRGLMALVGGLIRNILGRCVCEEIIADEYRLEKFVWENDFCYYLCLLKGYLYLNECNLEVGNGVVRVFGDLCDERLFFNDEQIGYCNEMCLELYFEDFFYFLRYKSEDEIGFFLWLFGKIGFKKVFFNMGSVGYTGKTWSKKKNETIYFKFESVFNEEFLFKKCSLPLSSNILGSNNNYLSQTFDRRSGVTEPLHVIIPDNEIYFDDNSPNKRPGVTEPLHIIIPDNEIYFDDNSLNKRPGITEPLHVIIPDNEIYFNNDFSQESDFIDREIRYDNFIRIWKQNDIKLETIENIYLFNNFNSEDVPLFLENLQIFFPNFNKLKITDFDFDEEIINIIFRFKIEYLSLSRVSLENLKRKYDFDTNISKTIKKFTFKNSYELPKNILEYFLLSETLQQIKICQIEMMVEIPLRNIIFKEFDTLEKIIITDTSIDESLFTLLLKTKSLKHLNISTSKLQIEIANILSLESIQKNLKVLNLNNIKLSQKSLKKIQLFEKLESLHLSNSLTCEKPIFINFKSFQNILHLDLSSNRNISLSLSQLKTFKNLTSLNLSYCDLPVGFMSFTKDISFTKTLKELYILGNKIDFTDLMNINAFEVLQNLSISFIKESNIYFKDIFKIKSNFTLKRLAIETENISLQDILSFEVFKSLEHLKFFNSNFLSDSFQYENKNLKYLKVLHFESVTANKKDIEILKNIFGNIFIITTCTF</sequence>
<organism evidence="2 3">
    <name type="scientific">Hamiltosporidium magnivora</name>
    <dbReference type="NCBI Taxonomy" id="148818"/>
    <lineage>
        <taxon>Eukaryota</taxon>
        <taxon>Fungi</taxon>
        <taxon>Fungi incertae sedis</taxon>
        <taxon>Microsporidia</taxon>
        <taxon>Dubosqiidae</taxon>
        <taxon>Hamiltosporidium</taxon>
    </lineage>
</organism>
<comment type="caution">
    <text evidence="2">The sequence shown here is derived from an EMBL/GenBank/DDBJ whole genome shotgun (WGS) entry which is preliminary data.</text>
</comment>
<evidence type="ECO:0000256" key="1">
    <source>
        <dbReference type="SAM" id="Phobius"/>
    </source>
</evidence>
<feature type="transmembrane region" description="Helical" evidence="1">
    <location>
        <begin position="35"/>
        <end position="56"/>
    </location>
</feature>
<evidence type="ECO:0000313" key="3">
    <source>
        <dbReference type="Proteomes" id="UP000291404"/>
    </source>
</evidence>
<keyword evidence="1" id="KW-0472">Membrane</keyword>
<dbReference type="Gene3D" id="3.80.10.10">
    <property type="entry name" value="Ribonuclease Inhibitor"/>
    <property type="match status" value="1"/>
</dbReference>
<dbReference type="VEuPathDB" id="MicrosporidiaDB:CWI39_0343p0020"/>
<reference evidence="2 3" key="1">
    <citation type="submission" date="2017-12" db="EMBL/GenBank/DDBJ databases">
        <authorList>
            <person name="Pombert J.-F."/>
            <person name="Haag K.L."/>
            <person name="Ebert D."/>
        </authorList>
    </citation>
    <scope>NUCLEOTIDE SEQUENCE [LARGE SCALE GENOMIC DNA]</scope>
    <source>
        <strain evidence="2">BE-OM-2</strain>
    </source>
</reference>
<keyword evidence="1" id="KW-1133">Transmembrane helix</keyword>
<evidence type="ECO:0000313" key="2">
    <source>
        <dbReference type="EMBL" id="TBU04868.1"/>
    </source>
</evidence>
<proteinExistence type="predicted"/>
<keyword evidence="1" id="KW-0812">Transmembrane</keyword>
<accession>A0A4Q9LAS0</accession>
<dbReference type="SUPFAM" id="SSF52047">
    <property type="entry name" value="RNI-like"/>
    <property type="match status" value="1"/>
</dbReference>
<dbReference type="Proteomes" id="UP000291404">
    <property type="component" value="Unassembled WGS sequence"/>
</dbReference>
<gene>
    <name evidence="2" type="ORF">CWI36_0703p0010</name>
</gene>
<evidence type="ECO:0008006" key="4">
    <source>
        <dbReference type="Google" id="ProtNLM"/>
    </source>
</evidence>
<dbReference type="InterPro" id="IPR032675">
    <property type="entry name" value="LRR_dom_sf"/>
</dbReference>
<dbReference type="EMBL" id="PITI01000703">
    <property type="protein sequence ID" value="TBU04868.1"/>
    <property type="molecule type" value="Genomic_DNA"/>
</dbReference>
<dbReference type="VEuPathDB" id="MicrosporidiaDB:CWI36_0703p0010"/>
<name>A0A4Q9LAS0_9MICR</name>